<sequence length="155" mass="18317">MTEEEVKALNDINAYGCHVLKILGDDQVPNFAYSIGIEATSQQPDLIVVGLDLDAAHWIINEYNERIRQGEEFVQNKTYNEFLEGYPVVFSPMLKQYYRDYLGWGLWLYQGEDFRMLQFIYPTASKQWPWEDGAPEEFKWHMRLLCETPRLPNQQ</sequence>
<gene>
    <name evidence="1" type="ORF">EI983_04825</name>
</gene>
<organism evidence="1 2">
    <name type="scientific">Roseovarius faecimaris</name>
    <dbReference type="NCBI Taxonomy" id="2494550"/>
    <lineage>
        <taxon>Bacteria</taxon>
        <taxon>Pseudomonadati</taxon>
        <taxon>Pseudomonadota</taxon>
        <taxon>Alphaproteobacteria</taxon>
        <taxon>Rhodobacterales</taxon>
        <taxon>Roseobacteraceae</taxon>
        <taxon>Roseovarius</taxon>
    </lineage>
</organism>
<dbReference type="RefSeq" id="WP_157706273.1">
    <property type="nucleotide sequence ID" value="NZ_CP034348.1"/>
</dbReference>
<name>A0A6I6IL77_9RHOB</name>
<dbReference type="EMBL" id="CP034348">
    <property type="protein sequence ID" value="QGX97639.1"/>
    <property type="molecule type" value="Genomic_DNA"/>
</dbReference>
<dbReference type="AlphaFoldDB" id="A0A6I6IL77"/>
<protein>
    <submittedName>
        <fullName evidence="1">DUF4262 domain-containing protein</fullName>
    </submittedName>
</protein>
<evidence type="ECO:0000313" key="2">
    <source>
        <dbReference type="Proteomes" id="UP000428330"/>
    </source>
</evidence>
<evidence type="ECO:0000313" key="1">
    <source>
        <dbReference type="EMBL" id="QGX97639.1"/>
    </source>
</evidence>
<keyword evidence="2" id="KW-1185">Reference proteome</keyword>
<dbReference type="Pfam" id="PF14081">
    <property type="entry name" value="DUF4262"/>
    <property type="match status" value="1"/>
</dbReference>
<accession>A0A6I6IL77</accession>
<proteinExistence type="predicted"/>
<dbReference type="Proteomes" id="UP000428330">
    <property type="component" value="Chromosome"/>
</dbReference>
<dbReference type="OrthoDB" id="9793188at2"/>
<reference evidence="2" key="1">
    <citation type="submission" date="2018-12" db="EMBL/GenBank/DDBJ databases">
        <title>Complete genome sequence of Roseovarius sp. MME-070.</title>
        <authorList>
            <person name="Nam Y.-D."/>
            <person name="Kang J."/>
            <person name="Chung W.-H."/>
            <person name="Park Y.S."/>
        </authorList>
    </citation>
    <scope>NUCLEOTIDE SEQUENCE [LARGE SCALE GENOMIC DNA]</scope>
    <source>
        <strain evidence="2">MME-070</strain>
    </source>
</reference>
<dbReference type="InterPro" id="IPR025358">
    <property type="entry name" value="DUF4262"/>
</dbReference>
<dbReference type="KEGG" id="rom:EI983_04825"/>